<evidence type="ECO:0000256" key="11">
    <source>
        <dbReference type="HAMAP-Rule" id="MF_00463"/>
    </source>
</evidence>
<feature type="binding site" evidence="10">
    <location>
        <position position="560"/>
    </location>
    <ligand>
        <name>[4Fe-4S] cluster</name>
        <dbReference type="ChEBI" id="CHEBI:49883"/>
        <label>1</label>
    </ligand>
</feature>
<dbReference type="PANTHER" id="PTHR43034">
    <property type="entry name" value="ION-TRANSLOCATING OXIDOREDUCTASE COMPLEX SUBUNIT C"/>
    <property type="match status" value="1"/>
</dbReference>
<feature type="binding site" evidence="10">
    <location>
        <position position="597"/>
    </location>
    <ligand>
        <name>[4Fe-4S] cluster</name>
        <dbReference type="ChEBI" id="CHEBI:49883"/>
        <label>2</label>
    </ligand>
</feature>
<reference evidence="15 16" key="2">
    <citation type="journal article" date="2013" name="Stand. Genomic Sci.">
        <title>Complete genome sequence of Halorhodospira halophila SL1.</title>
        <authorList>
            <person name="Challacombe J.F."/>
            <person name="Majid S."/>
            <person name="Deole R."/>
            <person name="Brettin T.S."/>
            <person name="Bruce D."/>
            <person name="Delano S.F."/>
            <person name="Detter J.C."/>
            <person name="Gleasner C.D."/>
            <person name="Han C.S."/>
            <person name="Misra M."/>
            <person name="Reitenga K.G."/>
            <person name="Mikhailova N."/>
            <person name="Woyke T."/>
            <person name="Pitluck S."/>
            <person name="Nolan M."/>
            <person name="Land M.L."/>
            <person name="Saunders E."/>
            <person name="Tapia R."/>
            <person name="Lapidus A."/>
            <person name="Ivanova N."/>
            <person name="Hoff W.D."/>
        </authorList>
    </citation>
    <scope>NUCLEOTIDE SEQUENCE [LARGE SCALE GENOMIC DNA]</scope>
    <source>
        <strain evidence="16">DSM 244 / SL1</strain>
    </source>
</reference>
<feature type="binding site" evidence="11">
    <location>
        <position position="46"/>
    </location>
    <ligand>
        <name>[4Fe-4S] cluster</name>
        <dbReference type="ChEBI" id="CHEBI:49883"/>
        <label>1</label>
    </ligand>
</feature>
<dbReference type="Gene3D" id="3.30.70.3270">
    <property type="match status" value="1"/>
</dbReference>
<feature type="binding site" evidence="10">
    <location>
        <position position="554"/>
    </location>
    <ligand>
        <name>[4Fe-4S] cluster</name>
        <dbReference type="ChEBI" id="CHEBI:49883"/>
        <label>1</label>
    </ligand>
</feature>
<feature type="binding site" evidence="10">
    <location>
        <position position="600"/>
    </location>
    <ligand>
        <name>[4Fe-4S] cluster</name>
        <dbReference type="ChEBI" id="CHEBI:49883"/>
        <label>2</label>
    </ligand>
</feature>
<dbReference type="SUPFAM" id="SSF54862">
    <property type="entry name" value="4Fe-4S ferredoxins"/>
    <property type="match status" value="1"/>
</dbReference>
<dbReference type="Pfam" id="PF10531">
    <property type="entry name" value="SLBB"/>
    <property type="match status" value="1"/>
</dbReference>
<dbReference type="Pfam" id="PF04060">
    <property type="entry name" value="FeS"/>
    <property type="match status" value="1"/>
</dbReference>
<feature type="region of interest" description="Hydrophobic" evidence="11">
    <location>
        <begin position="1"/>
        <end position="23"/>
    </location>
</feature>
<gene>
    <name evidence="11" type="primary">rnfB</name>
    <name evidence="10" type="synonym">rnfC</name>
    <name evidence="15" type="ordered locus">Hhal_0720</name>
</gene>
<dbReference type="GO" id="GO:0022900">
    <property type="term" value="P:electron transport chain"/>
    <property type="evidence" value="ECO:0007669"/>
    <property type="project" value="UniProtKB-UniRule"/>
</dbReference>
<comment type="function">
    <text evidence="10">Part of a membrane-bound complex that couples electron transfer with translocation of ions across the membrane.</text>
</comment>
<dbReference type="KEGG" id="hha:Hhal_0720"/>
<dbReference type="AlphaFoldDB" id="A1WUZ0"/>
<evidence type="ECO:0000256" key="1">
    <source>
        <dbReference type="ARBA" id="ARBA00022448"/>
    </source>
</evidence>
<dbReference type="eggNOG" id="COG2878">
    <property type="taxonomic scope" value="Bacteria"/>
</dbReference>
<evidence type="ECO:0000256" key="6">
    <source>
        <dbReference type="ARBA" id="ARBA00022982"/>
    </source>
</evidence>
<keyword evidence="7 10" id="KW-0408">Iron</keyword>
<feature type="binding site" evidence="11">
    <location>
        <position position="120"/>
    </location>
    <ligand>
        <name>[4Fe-4S] cluster</name>
        <dbReference type="ChEBI" id="CHEBI:49883"/>
        <label>3</label>
    </ligand>
</feature>
<keyword evidence="16" id="KW-1185">Reference proteome</keyword>
<feature type="binding site" evidence="11">
    <location>
        <position position="49"/>
    </location>
    <ligand>
        <name>[4Fe-4S] cluster</name>
        <dbReference type="ChEBI" id="CHEBI:49883"/>
        <label>1</label>
    </ligand>
</feature>
<dbReference type="SUPFAM" id="SSF46548">
    <property type="entry name" value="alpha-helical ferredoxin"/>
    <property type="match status" value="1"/>
</dbReference>
<feature type="binding site" evidence="11">
    <location>
        <position position="71"/>
    </location>
    <ligand>
        <name>[4Fe-4S] cluster</name>
        <dbReference type="ChEBI" id="CHEBI:49883"/>
        <label>1</label>
    </ligand>
</feature>
<dbReference type="Gene3D" id="3.40.50.11540">
    <property type="entry name" value="NADH-ubiquinone oxidoreductase 51kDa subunit"/>
    <property type="match status" value="1"/>
</dbReference>
<comment type="cofactor">
    <cofactor evidence="10">
        <name>[4Fe-4S] cluster</name>
        <dbReference type="ChEBI" id="CHEBI:49883"/>
    </cofactor>
    <text evidence="10">Binds 2 [4Fe-4S] clusters per subunit.</text>
</comment>
<dbReference type="InterPro" id="IPR010207">
    <property type="entry name" value="Elect_transpt_cplx_RnfB/RsxB"/>
</dbReference>
<protein>
    <recommendedName>
        <fullName evidence="10 11">Multifunctional fusion protein</fullName>
    </recommendedName>
    <domain>
        <recommendedName>
            <fullName evidence="10">Ion-translocating oxidoreductase complex subunit C</fullName>
            <ecNumber evidence="10">7.-.-.-</ecNumber>
        </recommendedName>
        <alternativeName>
            <fullName evidence="10">Rnf electron transport complex subunit C</fullName>
        </alternativeName>
    </domain>
    <domain>
        <recommendedName>
            <fullName evidence="11">Ion-translocating oxidoreductase complex subunit B</fullName>
        </recommendedName>
        <alternativeName>
            <fullName evidence="11">Rnf electron transport complex subunit B</fullName>
        </alternativeName>
    </domain>
</protein>
<keyword evidence="3 10" id="KW-0479">Metal-binding</keyword>
<dbReference type="PROSITE" id="PS51656">
    <property type="entry name" value="4FE4S"/>
    <property type="match status" value="1"/>
</dbReference>
<organism evidence="15 16">
    <name type="scientific">Halorhodospira halophila (strain DSM 244 / SL1)</name>
    <name type="common">Ectothiorhodospira halophila (strain DSM 244 / SL1)</name>
    <dbReference type="NCBI Taxonomy" id="349124"/>
    <lineage>
        <taxon>Bacteria</taxon>
        <taxon>Pseudomonadati</taxon>
        <taxon>Pseudomonadota</taxon>
        <taxon>Gammaproteobacteria</taxon>
        <taxon>Chromatiales</taxon>
        <taxon>Ectothiorhodospiraceae</taxon>
        <taxon>Halorhodospira</taxon>
    </lineage>
</organism>
<dbReference type="PANTHER" id="PTHR43034:SF2">
    <property type="entry name" value="ION-TRANSLOCATING OXIDOREDUCTASE COMPLEX SUBUNIT C"/>
    <property type="match status" value="1"/>
</dbReference>
<evidence type="ECO:0000259" key="14">
    <source>
        <dbReference type="PROSITE" id="PS51656"/>
    </source>
</evidence>
<keyword evidence="6 10" id="KW-0249">Electron transport</keyword>
<evidence type="ECO:0000256" key="10">
    <source>
        <dbReference type="HAMAP-Rule" id="MF_00461"/>
    </source>
</evidence>
<dbReference type="Proteomes" id="UP000000647">
    <property type="component" value="Chromosome"/>
</dbReference>
<feature type="binding site" evidence="10">
    <location>
        <position position="564"/>
    </location>
    <ligand>
        <name>[4Fe-4S] cluster</name>
        <dbReference type="ChEBI" id="CHEBI:49883"/>
        <label>2</label>
    </ligand>
</feature>
<feature type="binding site" evidence="11">
    <location>
        <position position="113"/>
    </location>
    <ligand>
        <name>[4Fe-4S] cluster</name>
        <dbReference type="ChEBI" id="CHEBI:49883"/>
        <label>2</label>
    </ligand>
</feature>
<evidence type="ECO:0000256" key="2">
    <source>
        <dbReference type="ARBA" id="ARBA00022485"/>
    </source>
</evidence>
<keyword evidence="1 10" id="KW-0813">Transport</keyword>
<feature type="compositionally biased region" description="Basic and acidic residues" evidence="12">
    <location>
        <begin position="634"/>
        <end position="659"/>
    </location>
</feature>
<proteinExistence type="inferred from homology"/>
<feature type="binding site" evidence="11">
    <location>
        <position position="150"/>
    </location>
    <ligand>
        <name>[4Fe-4S] cluster</name>
        <dbReference type="ChEBI" id="CHEBI:49883"/>
        <label>2</label>
    </ligand>
</feature>
<keyword evidence="10" id="KW-1003">Cell membrane</keyword>
<dbReference type="EMBL" id="CP000544">
    <property type="protein sequence ID" value="ABM61502.1"/>
    <property type="molecule type" value="Genomic_DNA"/>
</dbReference>
<dbReference type="Pfam" id="PF14697">
    <property type="entry name" value="Fer4_21"/>
    <property type="match status" value="1"/>
</dbReference>
<feature type="binding site" evidence="11">
    <location>
        <position position="110"/>
    </location>
    <ligand>
        <name>[4Fe-4S] cluster</name>
        <dbReference type="ChEBI" id="CHEBI:49883"/>
        <label>2</label>
    </ligand>
</feature>
<dbReference type="GO" id="GO:0046872">
    <property type="term" value="F:metal ion binding"/>
    <property type="evidence" value="ECO:0007669"/>
    <property type="project" value="UniProtKB-KW"/>
</dbReference>
<dbReference type="InterPro" id="IPR017896">
    <property type="entry name" value="4Fe4S_Fe-S-bd"/>
</dbReference>
<dbReference type="InterPro" id="IPR026902">
    <property type="entry name" value="RnfC_N"/>
</dbReference>
<sequence>MFSAVLTLTAIAGLCGVGLGAAGRRLAAQRDPVVGHIDELLPQTQCGQCGYPGCRPYAEAVAAGEAATNLCTPGGNATARAIADLLQVDPEPVADDSTGPAVAFIDESQCIGCTRCLPACPVDAIVGAQRQVHTVLADECTGCRLCVDACPMDCITMQPVEPPLNARIRPLPTPQSTTARPEQRPGPLRHQQVQPRRRGVAVADAKDYSRNGPLRSLALPAQLVLPLLDHTGAEAPATVAVGEHVRRGTRITEGRNGVPLHAPTSGVVSAIERRPIVHPAGGTAPCLIVESDGADCRETPMPPIEAPLQADPEALLRRIGEAGVRGMGGAAFPSALKLADGARSGVDTLVVNGVECDTYLTCDETLLRMRAAAIIDGARIAARACGAERILVAVKNSAPEAAAAAEAAIEASEADIQVVRVGGDYPAGNERHIVYPTTGRTVPAGARPPAVGVVCQNVSTLDAIHRAVHYGEPSVERLVTVTGGGIAEPGNYWVRVGTPLNALIGQAGTPGCRTIVGGGIMGTPVTDRQVPLTHGMNGIVVESADEAPLFEQPCISCGRCAEVCPEGLQPFEMARRIRAGVDVGEAAEHIDLDPMRCTGCSSCELVCPSSIPLAGITGHARDAARARLREREQAERARQRHEARQAREARRQREKEEARRRKREAMAAQAEQNRPSETTEG</sequence>
<evidence type="ECO:0000256" key="12">
    <source>
        <dbReference type="SAM" id="MobiDB-lite"/>
    </source>
</evidence>
<dbReference type="eggNOG" id="COG4656">
    <property type="taxonomic scope" value="Bacteria"/>
</dbReference>
<feature type="region of interest" description="Disordered" evidence="12">
    <location>
        <begin position="165"/>
        <end position="198"/>
    </location>
</feature>
<feature type="binding site" evidence="11">
    <location>
        <position position="146"/>
    </location>
    <ligand>
        <name>[4Fe-4S] cluster</name>
        <dbReference type="ChEBI" id="CHEBI:49883"/>
        <label>3</label>
    </ligand>
</feature>
<dbReference type="GO" id="GO:0005886">
    <property type="term" value="C:plasma membrane"/>
    <property type="evidence" value="ECO:0007669"/>
    <property type="project" value="UniProtKB-SubCell"/>
</dbReference>
<dbReference type="Pfam" id="PF13375">
    <property type="entry name" value="RnfC_N"/>
    <property type="match status" value="1"/>
</dbReference>
<dbReference type="OrthoDB" id="9789936at2"/>
<dbReference type="InterPro" id="IPR007202">
    <property type="entry name" value="4Fe-4S_dom"/>
</dbReference>
<keyword evidence="5 10" id="KW-1278">Translocase</keyword>
<dbReference type="Pfam" id="PF12838">
    <property type="entry name" value="Fer4_7"/>
    <property type="match status" value="1"/>
</dbReference>
<evidence type="ECO:0000259" key="13">
    <source>
        <dbReference type="PROSITE" id="PS51379"/>
    </source>
</evidence>
<feature type="domain" description="4Fe-4S" evidence="14">
    <location>
        <begin position="29"/>
        <end position="88"/>
    </location>
</feature>
<feature type="domain" description="4Fe-4S ferredoxin-type" evidence="13">
    <location>
        <begin position="545"/>
        <end position="574"/>
    </location>
</feature>
<dbReference type="EC" id="7.-.-.-" evidence="10"/>
<feature type="binding site" evidence="10">
    <location>
        <position position="557"/>
    </location>
    <ligand>
        <name>[4Fe-4S] cluster</name>
        <dbReference type="ChEBI" id="CHEBI:49883"/>
        <label>1</label>
    </ligand>
</feature>
<dbReference type="Gene3D" id="1.10.15.40">
    <property type="entry name" value="Electron transport complex subunit B, putative Fe-S cluster"/>
    <property type="match status" value="1"/>
</dbReference>
<dbReference type="InterPro" id="IPR037225">
    <property type="entry name" value="Nuo51_FMN-bd_sf"/>
</dbReference>
<comment type="similarity">
    <text evidence="10">Belongs to the 4Fe4S bacterial-type ferredoxin family. RnfC subfamily.</text>
</comment>
<dbReference type="Gene3D" id="3.30.70.20">
    <property type="match status" value="1"/>
</dbReference>
<keyword evidence="2 10" id="KW-0004">4Fe-4S</keyword>
<dbReference type="InterPro" id="IPR019554">
    <property type="entry name" value="Soluble_ligand-bd"/>
</dbReference>
<dbReference type="Pfam" id="PF01512">
    <property type="entry name" value="Complex1_51K"/>
    <property type="match status" value="1"/>
</dbReference>
<comment type="caution">
    <text evidence="11">Lacks conserved residue(s) required for the propagation of feature annotation.</text>
</comment>
<dbReference type="HAMAP" id="MF_00463">
    <property type="entry name" value="RsxB_RnfB"/>
    <property type="match status" value="1"/>
</dbReference>
<dbReference type="RefSeq" id="WP_011813525.1">
    <property type="nucleotide sequence ID" value="NC_008789.1"/>
</dbReference>
<accession>A1WUZ0</accession>
<dbReference type="PROSITE" id="PS00198">
    <property type="entry name" value="4FE4S_FER_1"/>
    <property type="match status" value="2"/>
</dbReference>
<dbReference type="InterPro" id="IPR010208">
    <property type="entry name" value="Ion_transpt_RnfC/RsxC"/>
</dbReference>
<feature type="binding site" evidence="11">
    <location>
        <position position="143"/>
    </location>
    <ligand>
        <name>[4Fe-4S] cluster</name>
        <dbReference type="ChEBI" id="CHEBI:49883"/>
        <label>3</label>
    </ligand>
</feature>
<feature type="binding site" evidence="10">
    <location>
        <position position="603"/>
    </location>
    <ligand>
        <name>[4Fe-4S] cluster</name>
        <dbReference type="ChEBI" id="CHEBI:49883"/>
        <label>2</label>
    </ligand>
</feature>
<evidence type="ECO:0000256" key="5">
    <source>
        <dbReference type="ARBA" id="ARBA00022967"/>
    </source>
</evidence>
<dbReference type="InterPro" id="IPR017900">
    <property type="entry name" value="4Fe4S_Fe_S_CS"/>
</dbReference>
<dbReference type="PROSITE" id="PS51379">
    <property type="entry name" value="4FE4S_FER_2"/>
    <property type="match status" value="4"/>
</dbReference>
<feature type="domain" description="4Fe-4S ferredoxin-type" evidence="13">
    <location>
        <begin position="101"/>
        <end position="130"/>
    </location>
</feature>
<dbReference type="STRING" id="349124.Hhal_0720"/>
<dbReference type="GO" id="GO:0051539">
    <property type="term" value="F:4 iron, 4 sulfur cluster binding"/>
    <property type="evidence" value="ECO:0007669"/>
    <property type="project" value="UniProtKB-UniRule"/>
</dbReference>
<evidence type="ECO:0000256" key="9">
    <source>
        <dbReference type="ARBA" id="ARBA00023136"/>
    </source>
</evidence>
<name>A1WUZ0_HALHL</name>
<feature type="binding site" evidence="11">
    <location>
        <position position="54"/>
    </location>
    <ligand>
        <name>[4Fe-4S] cluster</name>
        <dbReference type="ChEBI" id="CHEBI:49883"/>
        <label>1</label>
    </ligand>
</feature>
<feature type="region of interest" description="Disordered" evidence="12">
    <location>
        <begin position="634"/>
        <end position="681"/>
    </location>
</feature>
<dbReference type="HOGENOM" id="CLU_010808_6_0_6"/>
<comment type="similarity">
    <text evidence="11">Belongs to the 4Fe4S bacterial-type ferredoxin family. RnfB subfamily.</text>
</comment>
<keyword evidence="9 10" id="KW-0472">Membrane</keyword>
<feature type="binding site" evidence="11">
    <location>
        <position position="140"/>
    </location>
    <ligand>
        <name>[4Fe-4S] cluster</name>
        <dbReference type="ChEBI" id="CHEBI:49883"/>
        <label>3</label>
    </ligand>
</feature>
<comment type="subcellular location">
    <subcellularLocation>
        <location evidence="10">Cell inner membrane</location>
        <topology evidence="10">Peripheral membrane protein</topology>
    </subcellularLocation>
</comment>
<evidence type="ECO:0000256" key="7">
    <source>
        <dbReference type="ARBA" id="ARBA00023004"/>
    </source>
</evidence>
<dbReference type="GO" id="GO:0009055">
    <property type="term" value="F:electron transfer activity"/>
    <property type="evidence" value="ECO:0007669"/>
    <property type="project" value="InterPro"/>
</dbReference>
<dbReference type="NCBIfam" id="TIGR01945">
    <property type="entry name" value="rnfC"/>
    <property type="match status" value="1"/>
</dbReference>
<keyword evidence="10" id="KW-0997">Cell inner membrane</keyword>
<comment type="cofactor">
    <cofactor evidence="11">
        <name>[4Fe-4S] cluster</name>
        <dbReference type="ChEBI" id="CHEBI:49883"/>
    </cofactor>
    <text evidence="11">Binds 3 [4Fe-4S] clusters.</text>
</comment>
<feature type="domain" description="4Fe-4S ferredoxin-type" evidence="13">
    <location>
        <begin position="131"/>
        <end position="160"/>
    </location>
</feature>
<keyword evidence="4 10" id="KW-0677">Repeat</keyword>
<evidence type="ECO:0000256" key="4">
    <source>
        <dbReference type="ARBA" id="ARBA00022737"/>
    </source>
</evidence>
<reference evidence="16" key="1">
    <citation type="submission" date="2006-12" db="EMBL/GenBank/DDBJ databases">
        <title>Complete sequence of Halorhodospira halophila SL1.</title>
        <authorList>
            <consortium name="US DOE Joint Genome Institute"/>
            <person name="Copeland A."/>
            <person name="Lucas S."/>
            <person name="Lapidus A."/>
            <person name="Barry K."/>
            <person name="Detter J.C."/>
            <person name="Glavina del Rio T."/>
            <person name="Hammon N."/>
            <person name="Israni S."/>
            <person name="Dalin E."/>
            <person name="Tice H."/>
            <person name="Pitluck S."/>
            <person name="Saunders E."/>
            <person name="Brettin T."/>
            <person name="Bruce D."/>
            <person name="Han C."/>
            <person name="Tapia R."/>
            <person name="Schmutz J."/>
            <person name="Larimer F."/>
            <person name="Land M."/>
            <person name="Hauser L."/>
            <person name="Kyrpides N."/>
            <person name="Mikhailova N."/>
            <person name="Hoff W."/>
            <person name="Richardson P."/>
        </authorList>
    </citation>
    <scope>NUCLEOTIDE SEQUENCE [LARGE SCALE GENOMIC DNA]</scope>
    <source>
        <strain evidence="16">DSM 244 / SL1</strain>
    </source>
</reference>
<feature type="binding site" evidence="11">
    <location>
        <position position="116"/>
    </location>
    <ligand>
        <name>[4Fe-4S] cluster</name>
        <dbReference type="ChEBI" id="CHEBI:49883"/>
        <label>2</label>
    </ligand>
</feature>
<evidence type="ECO:0000256" key="8">
    <source>
        <dbReference type="ARBA" id="ARBA00023014"/>
    </source>
</evidence>
<dbReference type="HAMAP" id="MF_00461">
    <property type="entry name" value="RsxC_RnfC"/>
    <property type="match status" value="1"/>
</dbReference>
<keyword evidence="8 10" id="KW-0411">Iron-sulfur</keyword>
<comment type="subunit">
    <text evidence="10">The complex is composed of six subunits: RnfA, RnfB, RnfC, RnfD, RnfE and RnfG.</text>
</comment>
<dbReference type="NCBIfam" id="NF003475">
    <property type="entry name" value="PRK05113.1"/>
    <property type="match status" value="1"/>
</dbReference>
<dbReference type="SUPFAM" id="SSF142019">
    <property type="entry name" value="Nqo1 FMN-binding domain-like"/>
    <property type="match status" value="1"/>
</dbReference>
<feature type="binding site" evidence="10">
    <location>
        <position position="607"/>
    </location>
    <ligand>
        <name>[4Fe-4S] cluster</name>
        <dbReference type="ChEBI" id="CHEBI:49883"/>
        <label>1</label>
    </ligand>
</feature>
<evidence type="ECO:0000256" key="3">
    <source>
        <dbReference type="ARBA" id="ARBA00022723"/>
    </source>
</evidence>
<feature type="domain" description="4Fe-4S ferredoxin-type" evidence="13">
    <location>
        <begin position="588"/>
        <end position="616"/>
    </location>
</feature>
<evidence type="ECO:0000313" key="15">
    <source>
        <dbReference type="EMBL" id="ABM61502.1"/>
    </source>
</evidence>
<dbReference type="NCBIfam" id="TIGR01944">
    <property type="entry name" value="rnfB"/>
    <property type="match status" value="1"/>
</dbReference>
<dbReference type="NCBIfam" id="NF003454">
    <property type="entry name" value="PRK05035.1"/>
    <property type="match status" value="1"/>
</dbReference>
<evidence type="ECO:0000313" key="16">
    <source>
        <dbReference type="Proteomes" id="UP000000647"/>
    </source>
</evidence>
<dbReference type="InterPro" id="IPR011538">
    <property type="entry name" value="Nuo51_FMN-bd"/>
</dbReference>